<dbReference type="Proteomes" id="UP000831880">
    <property type="component" value="Chromosome"/>
</dbReference>
<dbReference type="NCBIfam" id="TIGR01603">
    <property type="entry name" value="maj_tail_phi13"/>
    <property type="match status" value="1"/>
</dbReference>
<name>A0ABY4GYY5_9BACI</name>
<protein>
    <submittedName>
        <fullName evidence="1">Phage tail protein</fullName>
    </submittedName>
</protein>
<keyword evidence="2" id="KW-1185">Reference proteome</keyword>
<evidence type="ECO:0000313" key="2">
    <source>
        <dbReference type="Proteomes" id="UP000831880"/>
    </source>
</evidence>
<accession>A0ABY4GYY5</accession>
<evidence type="ECO:0000313" key="1">
    <source>
        <dbReference type="EMBL" id="UOQ93415.1"/>
    </source>
</evidence>
<organism evidence="1 2">
    <name type="scientific">Halobacillus shinanisalinarum</name>
    <dbReference type="NCBI Taxonomy" id="2932258"/>
    <lineage>
        <taxon>Bacteria</taxon>
        <taxon>Bacillati</taxon>
        <taxon>Bacillota</taxon>
        <taxon>Bacilli</taxon>
        <taxon>Bacillales</taxon>
        <taxon>Bacillaceae</taxon>
        <taxon>Halobacillus</taxon>
    </lineage>
</organism>
<dbReference type="InterPro" id="IPR006490">
    <property type="entry name" value="Maj_tail_phi13"/>
</dbReference>
<gene>
    <name evidence="1" type="ORF">MUO14_24110</name>
</gene>
<reference evidence="1 2" key="1">
    <citation type="submission" date="2022-04" db="EMBL/GenBank/DDBJ databases">
        <title>Halobacillus sp. isolated from saltern.</title>
        <authorList>
            <person name="Won M."/>
            <person name="Lee C.-M."/>
            <person name="Woen H.-Y."/>
            <person name="Kwon S.-W."/>
        </authorList>
    </citation>
    <scope>NUCLEOTIDE SEQUENCE [LARGE SCALE GENOMIC DNA]</scope>
    <source>
        <strain evidence="1 2">SSTM10-2</strain>
    </source>
</reference>
<sequence>MASSIVGLKDLVYAPLLDDSASGATYGEVKPLAPAITASTETAEETATQYADNGPIEVVSQIGETTITITASALEQAVLAEILGQEVRKGVIVYKQTATAPYIAIGFKGTKANGKNRNVWLLKGRFATPSDEWNTKADSPEFSNQEITATFIRRDFDEAFKITGDEEVTEFDQYKGTFFDQVFDPAQLDVAPTTP</sequence>
<proteinExistence type="predicted"/>
<dbReference type="RefSeq" id="WP_244753015.1">
    <property type="nucleotide sequence ID" value="NZ_CP095074.1"/>
</dbReference>
<dbReference type="EMBL" id="CP095074">
    <property type="protein sequence ID" value="UOQ93415.1"/>
    <property type="molecule type" value="Genomic_DNA"/>
</dbReference>